<dbReference type="SMART" id="SM00448">
    <property type="entry name" value="REC"/>
    <property type="match status" value="1"/>
</dbReference>
<feature type="domain" description="Response regulatory" evidence="4">
    <location>
        <begin position="3"/>
        <end position="122"/>
    </location>
</feature>
<dbReference type="PANTHER" id="PTHR37299">
    <property type="entry name" value="TRANSCRIPTIONAL REGULATOR-RELATED"/>
    <property type="match status" value="1"/>
</dbReference>
<dbReference type="InterPro" id="IPR001789">
    <property type="entry name" value="Sig_transdc_resp-reg_receiver"/>
</dbReference>
<organism evidence="7 8">
    <name type="scientific">Acetatifactor muris</name>
    <dbReference type="NCBI Taxonomy" id="879566"/>
    <lineage>
        <taxon>Bacteria</taxon>
        <taxon>Bacillati</taxon>
        <taxon>Bacillota</taxon>
        <taxon>Clostridia</taxon>
        <taxon>Lachnospirales</taxon>
        <taxon>Lachnospiraceae</taxon>
        <taxon>Acetatifactor</taxon>
    </lineage>
</organism>
<sequence>MLYIAVVDDEQTHRDILVRYIEEWKREKYPEIKVESYDSGEAFYFTWCEDQRCDVLFLDIMMKATDGIRLARKLREMGKDIVIIFTTGIADYMQEGYEVEAMHYLLKPLSREKVRECLEKCVRRKEAVKSEVLLQTEEGLAKVDVEKVLYAEAVGHYSILVCMDKRMQAKTGIRELEEKLREYGVFAFCHRSYLVNIRRISRMGRQEIIMDNGAAVPVSRRLYHAVNERFIQTFIGL</sequence>
<evidence type="ECO:0000259" key="6">
    <source>
        <dbReference type="PROSITE" id="PS50930"/>
    </source>
</evidence>
<dbReference type="InterPro" id="IPR001763">
    <property type="entry name" value="Rhodanese-like_dom"/>
</dbReference>
<name>A0A2K4ZJM2_9FIRM</name>
<evidence type="ECO:0000256" key="3">
    <source>
        <dbReference type="PROSITE-ProRule" id="PRU00169"/>
    </source>
</evidence>
<feature type="domain" description="Rhodanese" evidence="5">
    <location>
        <begin position="69"/>
        <end position="101"/>
    </location>
</feature>
<dbReference type="GO" id="GO:0003677">
    <property type="term" value="F:DNA binding"/>
    <property type="evidence" value="ECO:0007669"/>
    <property type="project" value="InterPro"/>
</dbReference>
<dbReference type="Gene3D" id="2.40.50.1020">
    <property type="entry name" value="LytTr DNA-binding domain"/>
    <property type="match status" value="1"/>
</dbReference>
<accession>A0A2K4ZJM2</accession>
<dbReference type="AlphaFoldDB" id="A0A2K4ZJM2"/>
<dbReference type="PROSITE" id="PS50930">
    <property type="entry name" value="HTH_LYTTR"/>
    <property type="match status" value="1"/>
</dbReference>
<dbReference type="Pfam" id="PF04397">
    <property type="entry name" value="LytTR"/>
    <property type="match status" value="1"/>
</dbReference>
<evidence type="ECO:0000259" key="4">
    <source>
        <dbReference type="PROSITE" id="PS50110"/>
    </source>
</evidence>
<evidence type="ECO:0000256" key="2">
    <source>
        <dbReference type="ARBA" id="ARBA00024867"/>
    </source>
</evidence>
<dbReference type="OrthoDB" id="9779387at2"/>
<protein>
    <recommendedName>
        <fullName evidence="1">Stage 0 sporulation protein A homolog</fullName>
    </recommendedName>
</protein>
<evidence type="ECO:0000259" key="5">
    <source>
        <dbReference type="PROSITE" id="PS50206"/>
    </source>
</evidence>
<dbReference type="PANTHER" id="PTHR37299:SF1">
    <property type="entry name" value="STAGE 0 SPORULATION PROTEIN A HOMOLOG"/>
    <property type="match status" value="1"/>
</dbReference>
<evidence type="ECO:0000313" key="7">
    <source>
        <dbReference type="EMBL" id="SOY30678.1"/>
    </source>
</evidence>
<reference evidence="7 8" key="1">
    <citation type="submission" date="2018-01" db="EMBL/GenBank/DDBJ databases">
        <authorList>
            <person name="Gaut B.S."/>
            <person name="Morton B.R."/>
            <person name="Clegg M.T."/>
            <person name="Duvall M.R."/>
        </authorList>
    </citation>
    <scope>NUCLEOTIDE SEQUENCE [LARGE SCALE GENOMIC DNA]</scope>
    <source>
        <strain evidence="7">GP69</strain>
    </source>
</reference>
<dbReference type="InterPro" id="IPR007492">
    <property type="entry name" value="LytTR_DNA-bd_dom"/>
</dbReference>
<gene>
    <name evidence="7" type="primary">yehT_5</name>
    <name evidence="7" type="ORF">AMURIS_03409</name>
</gene>
<dbReference type="GO" id="GO:0000156">
    <property type="term" value="F:phosphorelay response regulator activity"/>
    <property type="evidence" value="ECO:0007669"/>
    <property type="project" value="InterPro"/>
</dbReference>
<dbReference type="PROSITE" id="PS50110">
    <property type="entry name" value="RESPONSE_REGULATORY"/>
    <property type="match status" value="1"/>
</dbReference>
<proteinExistence type="predicted"/>
<feature type="domain" description="HTH LytTR-type" evidence="6">
    <location>
        <begin position="132"/>
        <end position="232"/>
    </location>
</feature>
<dbReference type="InterPro" id="IPR011006">
    <property type="entry name" value="CheY-like_superfamily"/>
</dbReference>
<evidence type="ECO:0000256" key="1">
    <source>
        <dbReference type="ARBA" id="ARBA00018672"/>
    </source>
</evidence>
<keyword evidence="8" id="KW-1185">Reference proteome</keyword>
<dbReference type="EMBL" id="OFSM01000018">
    <property type="protein sequence ID" value="SOY30678.1"/>
    <property type="molecule type" value="Genomic_DNA"/>
</dbReference>
<evidence type="ECO:0000313" key="8">
    <source>
        <dbReference type="Proteomes" id="UP000236311"/>
    </source>
</evidence>
<dbReference type="SUPFAM" id="SSF52172">
    <property type="entry name" value="CheY-like"/>
    <property type="match status" value="1"/>
</dbReference>
<dbReference type="InterPro" id="IPR046947">
    <property type="entry name" value="LytR-like"/>
</dbReference>
<dbReference type="PROSITE" id="PS50206">
    <property type="entry name" value="RHODANESE_3"/>
    <property type="match status" value="1"/>
</dbReference>
<feature type="modified residue" description="4-aspartylphosphate" evidence="3">
    <location>
        <position position="59"/>
    </location>
</feature>
<dbReference type="RefSeq" id="WP_103240687.1">
    <property type="nucleotide sequence ID" value="NZ_JANJZD010000018.1"/>
</dbReference>
<dbReference type="SMART" id="SM00850">
    <property type="entry name" value="LytTR"/>
    <property type="match status" value="1"/>
</dbReference>
<dbReference type="Proteomes" id="UP000236311">
    <property type="component" value="Unassembled WGS sequence"/>
</dbReference>
<keyword evidence="3" id="KW-0597">Phosphoprotein</keyword>
<dbReference type="Pfam" id="PF00072">
    <property type="entry name" value="Response_reg"/>
    <property type="match status" value="1"/>
</dbReference>
<dbReference type="Gene3D" id="3.40.50.2300">
    <property type="match status" value="1"/>
</dbReference>
<comment type="function">
    <text evidence="2">May play the central regulatory role in sporulation. It may be an element of the effector pathway responsible for the activation of sporulation genes in response to nutritional stress. Spo0A may act in concert with spo0H (a sigma factor) to control the expression of some genes that are critical to the sporulation process.</text>
</comment>